<evidence type="ECO:0000313" key="3">
    <source>
        <dbReference type="Proteomes" id="UP000187429"/>
    </source>
</evidence>
<organism evidence="2 3">
    <name type="scientific">Smittium culicis</name>
    <dbReference type="NCBI Taxonomy" id="133412"/>
    <lineage>
        <taxon>Eukaryota</taxon>
        <taxon>Fungi</taxon>
        <taxon>Fungi incertae sedis</taxon>
        <taxon>Zoopagomycota</taxon>
        <taxon>Kickxellomycotina</taxon>
        <taxon>Harpellomycetes</taxon>
        <taxon>Harpellales</taxon>
        <taxon>Legeriomycetaceae</taxon>
        <taxon>Smittium</taxon>
    </lineage>
</organism>
<proteinExistence type="predicted"/>
<feature type="region of interest" description="Disordered" evidence="1">
    <location>
        <begin position="28"/>
        <end position="55"/>
    </location>
</feature>
<gene>
    <name evidence="2" type="ORF">AYI69_g5924</name>
</gene>
<evidence type="ECO:0000313" key="2">
    <source>
        <dbReference type="EMBL" id="OMJ21193.1"/>
    </source>
</evidence>
<dbReference type="EMBL" id="LSSM01002570">
    <property type="protein sequence ID" value="OMJ21193.1"/>
    <property type="molecule type" value="Genomic_DNA"/>
</dbReference>
<keyword evidence="3" id="KW-1185">Reference proteome</keyword>
<dbReference type="AlphaFoldDB" id="A0A1R1Y2T2"/>
<evidence type="ECO:0000256" key="1">
    <source>
        <dbReference type="SAM" id="MobiDB-lite"/>
    </source>
</evidence>
<protein>
    <submittedName>
        <fullName evidence="2">Uncharacterized protein</fullName>
    </submittedName>
</protein>
<comment type="caution">
    <text evidence="2">The sequence shown here is derived from an EMBL/GenBank/DDBJ whole genome shotgun (WGS) entry which is preliminary data.</text>
</comment>
<sequence length="187" mass="19972">MSMNLYLGSISSNGWKFQLRDDFEYKKGGGGGRGRAPSVSSPKAPSIGGSTLGKAPTNTGNQYIVGGGIPTNRAPFLGTGLLFVGGGYYLGSRRQVNRNSCTCECINSTATVVINKTIEKDEDVELGNNTESLKGFVICYGIQVSEDFDPCTDECPTLSESSSPKTHNLNFLFLFIFIISAVLSTQS</sequence>
<dbReference type="Proteomes" id="UP000187429">
    <property type="component" value="Unassembled WGS sequence"/>
</dbReference>
<dbReference type="OrthoDB" id="5627706at2759"/>
<accession>A0A1R1Y2T2</accession>
<name>A0A1R1Y2T2_9FUNG</name>
<reference evidence="3" key="1">
    <citation type="submission" date="2017-01" db="EMBL/GenBank/DDBJ databases">
        <authorList>
            <person name="Wang Y."/>
            <person name="White M."/>
            <person name="Kvist S."/>
            <person name="Moncalvo J.-M."/>
        </authorList>
    </citation>
    <scope>NUCLEOTIDE SEQUENCE [LARGE SCALE GENOMIC DNA]</scope>
    <source>
        <strain evidence="3">ID-206-W2</strain>
    </source>
</reference>